<dbReference type="Gene3D" id="3.40.50.12230">
    <property type="match status" value="1"/>
</dbReference>
<comment type="caution">
    <text evidence="7">The sequence shown here is derived from an EMBL/GenBank/DDBJ whole genome shotgun (WGS) entry which is preliminary data.</text>
</comment>
<dbReference type="HAMAP" id="MF_00182">
    <property type="entry name" value="Formyl_trans"/>
    <property type="match status" value="1"/>
</dbReference>
<dbReference type="GO" id="GO:0004479">
    <property type="term" value="F:methionyl-tRNA formyltransferase activity"/>
    <property type="evidence" value="ECO:0007669"/>
    <property type="project" value="UniProtKB-EC"/>
</dbReference>
<dbReference type="PANTHER" id="PTHR11138">
    <property type="entry name" value="METHIONYL-TRNA FORMYLTRANSFERASE"/>
    <property type="match status" value="1"/>
</dbReference>
<dbReference type="RefSeq" id="WP_319952632.1">
    <property type="nucleotide sequence ID" value="NZ_JAXAVX010000001.1"/>
</dbReference>
<protein>
    <recommendedName>
        <fullName evidence="2 5">Methionyl-tRNA formyltransferase</fullName>
        <ecNumber evidence="2 5">2.1.2.9</ecNumber>
    </recommendedName>
</protein>
<comment type="function">
    <text evidence="5">Attaches a formyl group to the free amino group of methionyl-tRNA(fMet). The formyl group appears to play a dual role in the initiator identity of N-formylmethionyl-tRNA by promoting its recognition by IF2 and preventing the misappropriation of this tRNA by the elongation apparatus.</text>
</comment>
<evidence type="ECO:0000259" key="6">
    <source>
        <dbReference type="Pfam" id="PF00551"/>
    </source>
</evidence>
<dbReference type="CDD" id="cd08704">
    <property type="entry name" value="Met_tRNA_FMT_C"/>
    <property type="match status" value="1"/>
</dbReference>
<dbReference type="Pfam" id="PF00551">
    <property type="entry name" value="Formyl_trans_N"/>
    <property type="match status" value="1"/>
</dbReference>
<organism evidence="7 8">
    <name type="scientific">Patulibacter brassicae</name>
    <dbReference type="NCBI Taxonomy" id="1705717"/>
    <lineage>
        <taxon>Bacteria</taxon>
        <taxon>Bacillati</taxon>
        <taxon>Actinomycetota</taxon>
        <taxon>Thermoleophilia</taxon>
        <taxon>Solirubrobacterales</taxon>
        <taxon>Patulibacteraceae</taxon>
        <taxon>Patulibacter</taxon>
    </lineage>
</organism>
<feature type="binding site" evidence="5">
    <location>
        <begin position="115"/>
        <end position="118"/>
    </location>
    <ligand>
        <name>(6S)-5,6,7,8-tetrahydrofolate</name>
        <dbReference type="ChEBI" id="CHEBI:57453"/>
    </ligand>
</feature>
<gene>
    <name evidence="5" type="primary">fmt</name>
    <name evidence="7" type="ORF">SK069_02670</name>
</gene>
<keyword evidence="8" id="KW-1185">Reference proteome</keyword>
<evidence type="ECO:0000313" key="8">
    <source>
        <dbReference type="Proteomes" id="UP001277761"/>
    </source>
</evidence>
<comment type="catalytic activity">
    <reaction evidence="5">
        <text>L-methionyl-tRNA(fMet) + (6R)-10-formyltetrahydrofolate = N-formyl-L-methionyl-tRNA(fMet) + (6S)-5,6,7,8-tetrahydrofolate + H(+)</text>
        <dbReference type="Rhea" id="RHEA:24380"/>
        <dbReference type="Rhea" id="RHEA-COMP:9952"/>
        <dbReference type="Rhea" id="RHEA-COMP:9953"/>
        <dbReference type="ChEBI" id="CHEBI:15378"/>
        <dbReference type="ChEBI" id="CHEBI:57453"/>
        <dbReference type="ChEBI" id="CHEBI:78530"/>
        <dbReference type="ChEBI" id="CHEBI:78844"/>
        <dbReference type="ChEBI" id="CHEBI:195366"/>
        <dbReference type="EC" id="2.1.2.9"/>
    </reaction>
</comment>
<dbReference type="InterPro" id="IPR036477">
    <property type="entry name" value="Formyl_transf_N_sf"/>
</dbReference>
<evidence type="ECO:0000256" key="4">
    <source>
        <dbReference type="ARBA" id="ARBA00022917"/>
    </source>
</evidence>
<sequence length="285" mass="30596">MSDVPGGDGPRIAYLGTSWFAADVLRRLVAGGRAPALVVTRPDRPAGRGRTLTPPPVAEAARELDLPLRQPERLDDDEVAAIAAVRPDALVVCAYGAIIREPLLSAYPLLNVHPSLLPRWRGAAPVERAIMAGDDETGVSIMELVEELDAGPVLLQEREPIAPDDTYGTLAPRLVDLGSRMLLEALADDPAALPATPQPEEGVTYAEKIAAADRDLEPSAPARVQHDHVRALSPHIGARLRLEDGTVLGVRRTRIAEDGSLELLEVQPPGGRPMSYADYLRGRSR</sequence>
<evidence type="ECO:0000313" key="7">
    <source>
        <dbReference type="EMBL" id="MDX8150484.1"/>
    </source>
</evidence>
<evidence type="ECO:0000256" key="1">
    <source>
        <dbReference type="ARBA" id="ARBA00010699"/>
    </source>
</evidence>
<dbReference type="InterPro" id="IPR041711">
    <property type="entry name" value="Met-tRNA-FMT_N"/>
</dbReference>
<dbReference type="InterPro" id="IPR002376">
    <property type="entry name" value="Formyl_transf_N"/>
</dbReference>
<dbReference type="CDD" id="cd08646">
    <property type="entry name" value="FMT_core_Met-tRNA-FMT_N"/>
    <property type="match status" value="1"/>
</dbReference>
<evidence type="ECO:0000256" key="2">
    <source>
        <dbReference type="ARBA" id="ARBA00012261"/>
    </source>
</evidence>
<dbReference type="PANTHER" id="PTHR11138:SF5">
    <property type="entry name" value="METHIONYL-TRNA FORMYLTRANSFERASE, MITOCHONDRIAL"/>
    <property type="match status" value="1"/>
</dbReference>
<dbReference type="EC" id="2.1.2.9" evidence="2 5"/>
<accession>A0ABU4VH63</accession>
<dbReference type="InterPro" id="IPR044135">
    <property type="entry name" value="Met-tRNA-FMT_C"/>
</dbReference>
<dbReference type="Proteomes" id="UP001277761">
    <property type="component" value="Unassembled WGS sequence"/>
</dbReference>
<evidence type="ECO:0000256" key="5">
    <source>
        <dbReference type="HAMAP-Rule" id="MF_00182"/>
    </source>
</evidence>
<dbReference type="SUPFAM" id="SSF53328">
    <property type="entry name" value="Formyltransferase"/>
    <property type="match status" value="1"/>
</dbReference>
<name>A0ABU4VH63_9ACTN</name>
<evidence type="ECO:0000256" key="3">
    <source>
        <dbReference type="ARBA" id="ARBA00022679"/>
    </source>
</evidence>
<dbReference type="SUPFAM" id="SSF50486">
    <property type="entry name" value="FMT C-terminal domain-like"/>
    <property type="match status" value="1"/>
</dbReference>
<dbReference type="InterPro" id="IPR011034">
    <property type="entry name" value="Formyl_transferase-like_C_sf"/>
</dbReference>
<feature type="domain" description="Formyl transferase N-terminal" evidence="6">
    <location>
        <begin position="11"/>
        <end position="186"/>
    </location>
</feature>
<comment type="similarity">
    <text evidence="1 5">Belongs to the Fmt family.</text>
</comment>
<keyword evidence="3 5" id="KW-0808">Transferase</keyword>
<keyword evidence="4 5" id="KW-0648">Protein biosynthesis</keyword>
<dbReference type="EMBL" id="JAXAVX010000001">
    <property type="protein sequence ID" value="MDX8150484.1"/>
    <property type="molecule type" value="Genomic_DNA"/>
</dbReference>
<dbReference type="InterPro" id="IPR005794">
    <property type="entry name" value="Fmt"/>
</dbReference>
<reference evidence="7 8" key="1">
    <citation type="submission" date="2023-11" db="EMBL/GenBank/DDBJ databases">
        <authorList>
            <person name="Xu M."/>
            <person name="Jiang T."/>
        </authorList>
    </citation>
    <scope>NUCLEOTIDE SEQUENCE [LARGE SCALE GENOMIC DNA]</scope>
    <source>
        <strain evidence="7 8">SD</strain>
    </source>
</reference>
<proteinExistence type="inferred from homology"/>